<dbReference type="RefSeq" id="WP_129189819.1">
    <property type="nucleotide sequence ID" value="NZ_CP035493.1"/>
</dbReference>
<dbReference type="GO" id="GO:0005829">
    <property type="term" value="C:cytosol"/>
    <property type="evidence" value="ECO:0007669"/>
    <property type="project" value="TreeGrafter"/>
</dbReference>
<reference evidence="2 3" key="1">
    <citation type="submission" date="2019-01" db="EMBL/GenBank/DDBJ databases">
        <title>Genome sequencing of strain FW10M-9.</title>
        <authorList>
            <person name="Heo J."/>
            <person name="Kim S.-J."/>
            <person name="Kim J.-S."/>
            <person name="Hong S.-B."/>
            <person name="Kwon S.-W."/>
        </authorList>
    </citation>
    <scope>NUCLEOTIDE SEQUENCE [LARGE SCALE GENOMIC DNA]</scope>
    <source>
        <strain evidence="2 3">FW10M-9</strain>
    </source>
</reference>
<dbReference type="Gene3D" id="1.10.10.10">
    <property type="entry name" value="Winged helix-like DNA-binding domain superfamily/Winged helix DNA-binding domain"/>
    <property type="match status" value="1"/>
</dbReference>
<protein>
    <submittedName>
        <fullName evidence="2">Rrf2 family transcriptional regulator</fullName>
    </submittedName>
</protein>
<gene>
    <name evidence="2" type="ORF">ET471_15660</name>
</gene>
<dbReference type="InterPro" id="IPR036390">
    <property type="entry name" value="WH_DNA-bd_sf"/>
</dbReference>
<evidence type="ECO:0000313" key="2">
    <source>
        <dbReference type="EMBL" id="QAY71286.1"/>
    </source>
</evidence>
<dbReference type="Pfam" id="PF02082">
    <property type="entry name" value="Rrf2"/>
    <property type="match status" value="1"/>
</dbReference>
<dbReference type="SUPFAM" id="SSF46785">
    <property type="entry name" value="Winged helix' DNA-binding domain"/>
    <property type="match status" value="1"/>
</dbReference>
<proteinExistence type="predicted"/>
<dbReference type="PANTHER" id="PTHR33221:SF5">
    <property type="entry name" value="HTH-TYPE TRANSCRIPTIONAL REGULATOR ISCR"/>
    <property type="match status" value="1"/>
</dbReference>
<evidence type="ECO:0000256" key="1">
    <source>
        <dbReference type="ARBA" id="ARBA00023125"/>
    </source>
</evidence>
<accession>A0A4P6F772</accession>
<organism evidence="2 3">
    <name type="scientific">Xylanimonas protaetiae</name>
    <dbReference type="NCBI Taxonomy" id="2509457"/>
    <lineage>
        <taxon>Bacteria</taxon>
        <taxon>Bacillati</taxon>
        <taxon>Actinomycetota</taxon>
        <taxon>Actinomycetes</taxon>
        <taxon>Micrococcales</taxon>
        <taxon>Promicromonosporaceae</taxon>
        <taxon>Xylanimonas</taxon>
    </lineage>
</organism>
<dbReference type="PANTHER" id="PTHR33221">
    <property type="entry name" value="WINGED HELIX-TURN-HELIX TRANSCRIPTIONAL REGULATOR, RRF2 FAMILY"/>
    <property type="match status" value="1"/>
</dbReference>
<dbReference type="OrthoDB" id="9808360at2"/>
<sequence length="168" mass="17753">MRITAKIDYAVRLCVELAARYDGGQYAKSDDLATAQQIPANYVLGLLNTLKQTGLVETRRGADGGARLAAPPVEIAVADVIRAIDGPLASLGGRHVEDVTYPGASAPVRDVWVALRVAMRSVLDVVTLADVLAGTMPAPVDALLAGDDAWRTRPNGRAVVRAAERSPR</sequence>
<keyword evidence="1" id="KW-0238">DNA-binding</keyword>
<dbReference type="NCBIfam" id="TIGR00738">
    <property type="entry name" value="rrf2_super"/>
    <property type="match status" value="1"/>
</dbReference>
<dbReference type="Proteomes" id="UP000292118">
    <property type="component" value="Chromosome"/>
</dbReference>
<keyword evidence="3" id="KW-1185">Reference proteome</keyword>
<dbReference type="InterPro" id="IPR000944">
    <property type="entry name" value="Tscrpt_reg_Rrf2"/>
</dbReference>
<dbReference type="GO" id="GO:0003677">
    <property type="term" value="F:DNA binding"/>
    <property type="evidence" value="ECO:0007669"/>
    <property type="project" value="UniProtKB-KW"/>
</dbReference>
<dbReference type="InterPro" id="IPR036388">
    <property type="entry name" value="WH-like_DNA-bd_sf"/>
</dbReference>
<dbReference type="GO" id="GO:0003700">
    <property type="term" value="F:DNA-binding transcription factor activity"/>
    <property type="evidence" value="ECO:0007669"/>
    <property type="project" value="TreeGrafter"/>
</dbReference>
<dbReference type="PROSITE" id="PS51197">
    <property type="entry name" value="HTH_RRF2_2"/>
    <property type="match status" value="1"/>
</dbReference>
<dbReference type="KEGG" id="xya:ET471_15660"/>
<dbReference type="EMBL" id="CP035493">
    <property type="protein sequence ID" value="QAY71286.1"/>
    <property type="molecule type" value="Genomic_DNA"/>
</dbReference>
<evidence type="ECO:0000313" key="3">
    <source>
        <dbReference type="Proteomes" id="UP000292118"/>
    </source>
</evidence>
<name>A0A4P6F772_9MICO</name>
<dbReference type="AlphaFoldDB" id="A0A4P6F772"/>